<dbReference type="PROSITE" id="PS50011">
    <property type="entry name" value="PROTEIN_KINASE_DOM"/>
    <property type="match status" value="1"/>
</dbReference>
<evidence type="ECO:0000313" key="3">
    <source>
        <dbReference type="Proteomes" id="UP000007115"/>
    </source>
</evidence>
<evidence type="ECO:0000313" key="2">
    <source>
        <dbReference type="EMBL" id="EHK22581.1"/>
    </source>
</evidence>
<dbReference type="EMBL" id="ABDF02000006">
    <property type="protein sequence ID" value="EHK22581.1"/>
    <property type="molecule type" value="Genomic_DNA"/>
</dbReference>
<dbReference type="OMA" id="IMLVDFE"/>
<protein>
    <recommendedName>
        <fullName evidence="1">Protein kinase domain-containing protein</fullName>
    </recommendedName>
</protein>
<dbReference type="AlphaFoldDB" id="G9MR55"/>
<dbReference type="Gene3D" id="1.10.510.10">
    <property type="entry name" value="Transferase(Phosphotransferase) domain 1"/>
    <property type="match status" value="1"/>
</dbReference>
<evidence type="ECO:0000259" key="1">
    <source>
        <dbReference type="PROSITE" id="PS50011"/>
    </source>
</evidence>
<reference evidence="2 3" key="1">
    <citation type="journal article" date="2011" name="Genome Biol.">
        <title>Comparative genome sequence analysis underscores mycoparasitism as the ancestral life style of Trichoderma.</title>
        <authorList>
            <person name="Kubicek C.P."/>
            <person name="Herrera-Estrella A."/>
            <person name="Seidl-Seiboth V."/>
            <person name="Martinez D.A."/>
            <person name="Druzhinina I.S."/>
            <person name="Thon M."/>
            <person name="Zeilinger S."/>
            <person name="Casas-Flores S."/>
            <person name="Horwitz B.A."/>
            <person name="Mukherjee P.K."/>
            <person name="Mukherjee M."/>
            <person name="Kredics L."/>
            <person name="Alcaraz L.D."/>
            <person name="Aerts A."/>
            <person name="Antal Z."/>
            <person name="Atanasova L."/>
            <person name="Cervantes-Badillo M.G."/>
            <person name="Challacombe J."/>
            <person name="Chertkov O."/>
            <person name="McCluskey K."/>
            <person name="Coulpier F."/>
            <person name="Deshpande N."/>
            <person name="von Doehren H."/>
            <person name="Ebbole D.J."/>
            <person name="Esquivel-Naranjo E.U."/>
            <person name="Fekete E."/>
            <person name="Flipphi M."/>
            <person name="Glaser F."/>
            <person name="Gomez-Rodriguez E.Y."/>
            <person name="Gruber S."/>
            <person name="Han C."/>
            <person name="Henrissat B."/>
            <person name="Hermosa R."/>
            <person name="Hernandez-Onate M."/>
            <person name="Karaffa L."/>
            <person name="Kosti I."/>
            <person name="Le Crom S."/>
            <person name="Lindquist E."/>
            <person name="Lucas S."/>
            <person name="Luebeck M."/>
            <person name="Luebeck P.S."/>
            <person name="Margeot A."/>
            <person name="Metz B."/>
            <person name="Misra M."/>
            <person name="Nevalainen H."/>
            <person name="Omann M."/>
            <person name="Packer N."/>
            <person name="Perrone G."/>
            <person name="Uresti-Rivera E.E."/>
            <person name="Salamov A."/>
            <person name="Schmoll M."/>
            <person name="Seiboth B."/>
            <person name="Shapiro H."/>
            <person name="Sukno S."/>
            <person name="Tamayo-Ramos J.A."/>
            <person name="Tisch D."/>
            <person name="Wiest A."/>
            <person name="Wilkinson H.H."/>
            <person name="Zhang M."/>
            <person name="Coutinho P.M."/>
            <person name="Kenerley C.M."/>
            <person name="Monte E."/>
            <person name="Baker S.E."/>
            <person name="Grigoriev I.V."/>
        </authorList>
    </citation>
    <scope>NUCLEOTIDE SEQUENCE [LARGE SCALE GENOMIC DNA]</scope>
    <source>
        <strain evidence="3">Gv29-8 / FGSC 10586</strain>
    </source>
</reference>
<feature type="non-terminal residue" evidence="2">
    <location>
        <position position="563"/>
    </location>
</feature>
<comment type="caution">
    <text evidence="2">The sequence shown here is derived from an EMBL/GenBank/DDBJ whole genome shotgun (WGS) entry which is preliminary data.</text>
</comment>
<organism evidence="2 3">
    <name type="scientific">Hypocrea virens (strain Gv29-8 / FGSC 10586)</name>
    <name type="common">Gliocladium virens</name>
    <name type="synonym">Trichoderma virens</name>
    <dbReference type="NCBI Taxonomy" id="413071"/>
    <lineage>
        <taxon>Eukaryota</taxon>
        <taxon>Fungi</taxon>
        <taxon>Dikarya</taxon>
        <taxon>Ascomycota</taxon>
        <taxon>Pezizomycotina</taxon>
        <taxon>Sordariomycetes</taxon>
        <taxon>Hypocreomycetidae</taxon>
        <taxon>Hypocreales</taxon>
        <taxon>Hypocreaceae</taxon>
        <taxon>Trichoderma</taxon>
    </lineage>
</organism>
<dbReference type="HOGENOM" id="CLU_010672_3_1_1"/>
<dbReference type="InParanoid" id="G9MR55"/>
<dbReference type="PANTHER" id="PTHR37171:SF1">
    <property type="entry name" value="SERINE_THREONINE-PROTEIN KINASE YRZF-RELATED"/>
    <property type="match status" value="1"/>
</dbReference>
<dbReference type="InterPro" id="IPR052396">
    <property type="entry name" value="Meiotic_Drive_Suppr_Kinase"/>
</dbReference>
<dbReference type="SUPFAM" id="SSF56112">
    <property type="entry name" value="Protein kinase-like (PK-like)"/>
    <property type="match status" value="1"/>
</dbReference>
<dbReference type="PANTHER" id="PTHR37171">
    <property type="entry name" value="SERINE/THREONINE-PROTEIN KINASE YRZF-RELATED"/>
    <property type="match status" value="1"/>
</dbReference>
<dbReference type="eggNOG" id="ENOG502SHD6">
    <property type="taxonomic scope" value="Eukaryota"/>
</dbReference>
<dbReference type="Proteomes" id="UP000007115">
    <property type="component" value="Unassembled WGS sequence"/>
</dbReference>
<proteinExistence type="predicted"/>
<dbReference type="InterPro" id="IPR011009">
    <property type="entry name" value="Kinase-like_dom_sf"/>
</dbReference>
<accession>G9MR55</accession>
<feature type="non-terminal residue" evidence="2">
    <location>
        <position position="1"/>
    </location>
</feature>
<dbReference type="GO" id="GO:0004672">
    <property type="term" value="F:protein kinase activity"/>
    <property type="evidence" value="ECO:0007669"/>
    <property type="project" value="InterPro"/>
</dbReference>
<feature type="domain" description="Protein kinase" evidence="1">
    <location>
        <begin position="415"/>
        <end position="563"/>
    </location>
</feature>
<dbReference type="RefSeq" id="XP_013956797.1">
    <property type="nucleotide sequence ID" value="XM_014101322.1"/>
</dbReference>
<dbReference type="OrthoDB" id="2156052at2759"/>
<dbReference type="STRING" id="413071.G9MR55"/>
<name>G9MR55_HYPVG</name>
<keyword evidence="3" id="KW-1185">Reference proteome</keyword>
<dbReference type="GO" id="GO:0005524">
    <property type="term" value="F:ATP binding"/>
    <property type="evidence" value="ECO:0007669"/>
    <property type="project" value="InterPro"/>
</dbReference>
<sequence length="563" mass="62450">LRQYLSSCHHMNQAAQSLTAVAVCSQATALEPDGKLYPEQIAPSPDFMDKQLEVWNLVLADDNSALLQMLFPSMEKVHDEYFSMEPINGELTLCIFERLGVSKAVMNLLHGVLDDEALSKAVGLSGNITYGPLETPDDSSFEDNAPPGFEAHRSFCVYSNTEGGRSFPIVGIEYRPSDLPKVEEITAALAESIFPERDVIEREGDTVTLVSGSKQMVTATITRLFDCMVKSGVSYGYVYTGEAIIFLEIQDDPSIVTYHVSIPGNDVSNEDESTLHYSAVGQIFAFIIRAMQAGPRSAEWHDRAASLDVWRSSYSEALLDIPGSSRATSCGDEAMDDVDAEYEDHAFWMQSDGVIVSDIRQRRYCTQECLLGLTNAEPLDPDCPNVDKHGSAHIDNMEFLSIVQDLLSGTRQVSGCCISLGLKGSLGTMFKVMIPSHGYTFVAKGVPEKNLPRLLREADTYTRLKDLQGGCVPVYLGIIQLEETFEHKNSALSHFMLLSWAGRSLETWNRSSESYGFANSTRRAYMELHSAGLLHNDAEPRNMLYNPQLDRIMLVDFERASIY</sequence>
<dbReference type="GeneID" id="25787299"/>
<dbReference type="InterPro" id="IPR000719">
    <property type="entry name" value="Prot_kinase_dom"/>
</dbReference>
<dbReference type="VEuPathDB" id="FungiDB:TRIVIDRAFT_124167"/>
<gene>
    <name evidence="2" type="ORF">TRIVIDRAFT_124167</name>
</gene>